<dbReference type="Proteomes" id="UP000001075">
    <property type="component" value="Unassembled WGS sequence"/>
</dbReference>
<proteinExistence type="predicted"/>
<reference evidence="2" key="1">
    <citation type="journal article" date="2011" name="Nat. Biotechnol.">
        <title>The genomic sequence of the Chinese hamster ovary (CHO)-K1 cell line.</title>
        <authorList>
            <person name="Xu X."/>
            <person name="Nagarajan H."/>
            <person name="Lewis N.E."/>
            <person name="Pan S."/>
            <person name="Cai Z."/>
            <person name="Liu X."/>
            <person name="Chen W."/>
            <person name="Xie M."/>
            <person name="Wang W."/>
            <person name="Hammond S."/>
            <person name="Andersen M.R."/>
            <person name="Neff N."/>
            <person name="Passarelli B."/>
            <person name="Koh W."/>
            <person name="Fan H.C."/>
            <person name="Wang J."/>
            <person name="Gui Y."/>
            <person name="Lee K.H."/>
            <person name="Betenbaugh M.J."/>
            <person name="Quake S.R."/>
            <person name="Famili I."/>
            <person name="Palsson B.O."/>
            <person name="Wang J."/>
        </authorList>
    </citation>
    <scope>NUCLEOTIDE SEQUENCE [LARGE SCALE GENOMIC DNA]</scope>
    <source>
        <strain evidence="2">CHO K1 cell line</strain>
    </source>
</reference>
<dbReference type="InParanoid" id="G3I6U1"/>
<gene>
    <name evidence="1" type="ORF">I79_019219</name>
</gene>
<evidence type="ECO:0000313" key="2">
    <source>
        <dbReference type="Proteomes" id="UP000001075"/>
    </source>
</evidence>
<name>G3I6U1_CRIGR</name>
<accession>G3I6U1</accession>
<protein>
    <submittedName>
        <fullName evidence="1">Uncharacterized protein</fullName>
    </submittedName>
</protein>
<dbReference type="EMBL" id="JH001392">
    <property type="protein sequence ID" value="EGW13863.1"/>
    <property type="molecule type" value="Genomic_DNA"/>
</dbReference>
<sequence>MSWASPLLDEPCPAFSTPRPQGTFLRACSTSRFSMTRLWYCERSVRISCCILASRAWEAR</sequence>
<dbReference type="AlphaFoldDB" id="G3I6U1"/>
<evidence type="ECO:0000313" key="1">
    <source>
        <dbReference type="EMBL" id="EGW13863.1"/>
    </source>
</evidence>
<organism evidence="1 2">
    <name type="scientific">Cricetulus griseus</name>
    <name type="common">Chinese hamster</name>
    <name type="synonym">Cricetulus barabensis griseus</name>
    <dbReference type="NCBI Taxonomy" id="10029"/>
    <lineage>
        <taxon>Eukaryota</taxon>
        <taxon>Metazoa</taxon>
        <taxon>Chordata</taxon>
        <taxon>Craniata</taxon>
        <taxon>Vertebrata</taxon>
        <taxon>Euteleostomi</taxon>
        <taxon>Mammalia</taxon>
        <taxon>Eutheria</taxon>
        <taxon>Euarchontoglires</taxon>
        <taxon>Glires</taxon>
        <taxon>Rodentia</taxon>
        <taxon>Myomorpha</taxon>
        <taxon>Muroidea</taxon>
        <taxon>Cricetidae</taxon>
        <taxon>Cricetinae</taxon>
        <taxon>Cricetulus</taxon>
    </lineage>
</organism>